<organism evidence="4 5">
    <name type="scientific">Flavimobilis rhizosphaerae</name>
    <dbReference type="NCBI Taxonomy" id="2775421"/>
    <lineage>
        <taxon>Bacteria</taxon>
        <taxon>Bacillati</taxon>
        <taxon>Actinomycetota</taxon>
        <taxon>Actinomycetes</taxon>
        <taxon>Micrococcales</taxon>
        <taxon>Jonesiaceae</taxon>
        <taxon>Flavimobilis</taxon>
    </lineage>
</organism>
<evidence type="ECO:0000313" key="5">
    <source>
        <dbReference type="Proteomes" id="UP000642107"/>
    </source>
</evidence>
<dbReference type="InterPro" id="IPR025403">
    <property type="entry name" value="TgpA-like_C"/>
</dbReference>
<evidence type="ECO:0000313" key="4">
    <source>
        <dbReference type="EMBL" id="MBD9699697.1"/>
    </source>
</evidence>
<feature type="compositionally biased region" description="Low complexity" evidence="1">
    <location>
        <begin position="592"/>
        <end position="631"/>
    </location>
</feature>
<dbReference type="InterPro" id="IPR021878">
    <property type="entry name" value="TgpA_N"/>
</dbReference>
<dbReference type="Gene3D" id="3.10.620.30">
    <property type="match status" value="1"/>
</dbReference>
<comment type="caution">
    <text evidence="4">The sequence shown here is derived from an EMBL/GenBank/DDBJ whole genome shotgun (WGS) entry which is preliminary data.</text>
</comment>
<dbReference type="SUPFAM" id="SSF54001">
    <property type="entry name" value="Cysteine proteinases"/>
    <property type="match status" value="1"/>
</dbReference>
<keyword evidence="2" id="KW-1133">Transmembrane helix</keyword>
<keyword evidence="2" id="KW-0472">Membrane</keyword>
<feature type="region of interest" description="Disordered" evidence="1">
    <location>
        <begin position="576"/>
        <end position="631"/>
    </location>
</feature>
<keyword evidence="5" id="KW-1185">Reference proteome</keyword>
<evidence type="ECO:0000256" key="1">
    <source>
        <dbReference type="SAM" id="MobiDB-lite"/>
    </source>
</evidence>
<feature type="transmembrane region" description="Helical" evidence="2">
    <location>
        <begin position="43"/>
        <end position="61"/>
    </location>
</feature>
<name>A0ABR9DRD9_9MICO</name>
<feature type="domain" description="Transglutaminase-like" evidence="3">
    <location>
        <begin position="505"/>
        <end position="574"/>
    </location>
</feature>
<dbReference type="Pfam" id="PF13559">
    <property type="entry name" value="DUF4129"/>
    <property type="match status" value="1"/>
</dbReference>
<dbReference type="InterPro" id="IPR052901">
    <property type="entry name" value="Bact_TGase-like"/>
</dbReference>
<dbReference type="InterPro" id="IPR002931">
    <property type="entry name" value="Transglutaminase-like"/>
</dbReference>
<dbReference type="PANTHER" id="PTHR42736">
    <property type="entry name" value="PROTEIN-GLUTAMINE GAMMA-GLUTAMYLTRANSFERASE"/>
    <property type="match status" value="1"/>
</dbReference>
<accession>A0ABR9DRD9</accession>
<feature type="region of interest" description="Disordered" evidence="1">
    <location>
        <begin position="747"/>
        <end position="772"/>
    </location>
</feature>
<keyword evidence="2" id="KW-0812">Transmembrane</keyword>
<feature type="transmembrane region" description="Helical" evidence="2">
    <location>
        <begin position="634"/>
        <end position="657"/>
    </location>
</feature>
<gene>
    <name evidence="4" type="ORF">IGS67_09375</name>
</gene>
<dbReference type="SMART" id="SM00460">
    <property type="entry name" value="TGc"/>
    <property type="match status" value="1"/>
</dbReference>
<feature type="transmembrane region" description="Helical" evidence="2">
    <location>
        <begin position="191"/>
        <end position="207"/>
    </location>
</feature>
<evidence type="ECO:0000259" key="3">
    <source>
        <dbReference type="SMART" id="SM00460"/>
    </source>
</evidence>
<feature type="transmembrane region" description="Helical" evidence="2">
    <location>
        <begin position="240"/>
        <end position="261"/>
    </location>
</feature>
<dbReference type="Pfam" id="PF11992">
    <property type="entry name" value="TgpA_N"/>
    <property type="match status" value="1"/>
</dbReference>
<feature type="compositionally biased region" description="Low complexity" evidence="1">
    <location>
        <begin position="751"/>
        <end position="764"/>
    </location>
</feature>
<dbReference type="Pfam" id="PF01841">
    <property type="entry name" value="Transglut_core"/>
    <property type="match status" value="1"/>
</dbReference>
<dbReference type="InterPro" id="IPR038765">
    <property type="entry name" value="Papain-like_cys_pep_sf"/>
</dbReference>
<feature type="transmembrane region" description="Helical" evidence="2">
    <location>
        <begin position="144"/>
        <end position="162"/>
    </location>
</feature>
<dbReference type="PANTHER" id="PTHR42736:SF1">
    <property type="entry name" value="PROTEIN-GLUTAMINE GAMMA-GLUTAMYLTRANSFERASE"/>
    <property type="match status" value="1"/>
</dbReference>
<dbReference type="EMBL" id="JACZDF010000004">
    <property type="protein sequence ID" value="MBD9699697.1"/>
    <property type="molecule type" value="Genomic_DNA"/>
</dbReference>
<proteinExistence type="predicted"/>
<dbReference type="Proteomes" id="UP000642107">
    <property type="component" value="Unassembled WGS sequence"/>
</dbReference>
<protein>
    <submittedName>
        <fullName evidence="4">Transglutaminase domain-containing protein</fullName>
    </submittedName>
</protein>
<evidence type="ECO:0000256" key="2">
    <source>
        <dbReference type="SAM" id="Phobius"/>
    </source>
</evidence>
<sequence>MNGSAEYLPSPGRIIASGALLATAVSASALGLSAVITAGAWRAEVVSLVLLVSAVVVLARLSLRAWRGPDVGTLAALAPTFLGAAVSTWLVLGRFGTATATATTATPFDPAVGPSDARNVLDLLRTITDLLAAYAAPADPFEPIVLLVVLGALGVLALADVVIAVRVPALAGVAVGLLWLPPLLIVQDMSAGPVIVAGLALLGLLAVDDPHAIVRRYPAPRGNRWAQDRERALRTYGPRAVRWGSLTAVTVVGTLALSAALPHVPGWGTVEAPDVRTGVGQVGENLDLARSLGERSQRKAFSYTITSPAERGPLRTGTLYDFDGRTWSPQRSRATAVTEGSVLWPGTFTGALRSPVTIDLRTEEMRGGALPVPLDPRTVSRAGATSAYDGMRDVVTTSPDLSSGDEAALTFHPRDLSADVLRAASVPRRGDEIPESDALAVESSFDLPDTPGAGETAAIASDIVAEAPTDYDRAVALQDHLRNGPQFRYTLEVPDGTSSDAVLDFLEDGRGYCVQFATAMTAMARSLGMPARLAVGYLPGRSEGGRYVVRGRDAHAWPEIYFSGLGWVRFEPTPGTQSGLAPTYTAPEPDETAGPTEEPTVATATPGATPTGPSDRPNATATASAPTSATSDGAAPWLVGGVGTLILVALGITGLWVRRRAEARRDVEAAWRVTLGAARRAGLVPGTSETTRAFADRVGRDDGGLVELARAVERARYAPGAPVPDPAAVAHLERGALDEVTRLRAERSGKVTDAAPDAATVSAVDDVDAPRR</sequence>
<feature type="transmembrane region" description="Helical" evidence="2">
    <location>
        <begin position="73"/>
        <end position="92"/>
    </location>
</feature>
<reference evidence="4 5" key="1">
    <citation type="submission" date="2020-09" db="EMBL/GenBank/DDBJ databases">
        <title>Flavimobilis rhizosphaerae sp. nov., isolated from rhizosphere soil of Spartina alterniflora.</title>
        <authorList>
            <person name="Hanqin C."/>
        </authorList>
    </citation>
    <scope>NUCLEOTIDE SEQUENCE [LARGE SCALE GENOMIC DNA]</scope>
    <source>
        <strain evidence="4 5">GY 10621</strain>
    </source>
</reference>
<dbReference type="RefSeq" id="WP_192279963.1">
    <property type="nucleotide sequence ID" value="NZ_JACZDF010000004.1"/>
</dbReference>